<accession>X6LIZ0</accession>
<dbReference type="OrthoDB" id="18412at2759"/>
<protein>
    <submittedName>
        <fullName evidence="1">Uncharacterized protein</fullName>
    </submittedName>
</protein>
<dbReference type="AlphaFoldDB" id="X6LIZ0"/>
<reference evidence="1 3" key="1">
    <citation type="journal article" date="2013" name="Curr. Biol.">
        <title>The Genome of the Foraminiferan Reticulomyxa filosa.</title>
        <authorList>
            <person name="Glockner G."/>
            <person name="Hulsmann N."/>
            <person name="Schleicher M."/>
            <person name="Noegel A.A."/>
            <person name="Eichinger L."/>
            <person name="Gallinger C."/>
            <person name="Pawlowski J."/>
            <person name="Sierra R."/>
            <person name="Euteneuer U."/>
            <person name="Pillet L."/>
            <person name="Moustafa A."/>
            <person name="Platzer M."/>
            <person name="Groth M."/>
            <person name="Szafranski K."/>
            <person name="Schliwa M."/>
        </authorList>
    </citation>
    <scope>NUCLEOTIDE SEQUENCE [LARGE SCALE GENOMIC DNA]</scope>
</reference>
<dbReference type="EMBL" id="ASPP01018216">
    <property type="protein sequence ID" value="ETO16474.1"/>
    <property type="molecule type" value="Genomic_DNA"/>
</dbReference>
<dbReference type="Proteomes" id="UP000023152">
    <property type="component" value="Unassembled WGS sequence"/>
</dbReference>
<keyword evidence="3" id="KW-1185">Reference proteome</keyword>
<evidence type="ECO:0000313" key="3">
    <source>
        <dbReference type="Proteomes" id="UP000023152"/>
    </source>
</evidence>
<gene>
    <name evidence="2" type="ORF">RFI_20865</name>
    <name evidence="1" type="ORF">RFI_35556</name>
</gene>
<proteinExistence type="predicted"/>
<organism evidence="1 3">
    <name type="scientific">Reticulomyxa filosa</name>
    <dbReference type="NCBI Taxonomy" id="46433"/>
    <lineage>
        <taxon>Eukaryota</taxon>
        <taxon>Sar</taxon>
        <taxon>Rhizaria</taxon>
        <taxon>Retaria</taxon>
        <taxon>Foraminifera</taxon>
        <taxon>Monothalamids</taxon>
        <taxon>Reticulomyxidae</taxon>
        <taxon>Reticulomyxa</taxon>
    </lineage>
</organism>
<name>X6LIZ0_RETFI</name>
<dbReference type="EMBL" id="ASPP01037190">
    <property type="protein sequence ID" value="ETO01883.1"/>
    <property type="molecule type" value="Genomic_DNA"/>
</dbReference>
<comment type="caution">
    <text evidence="1">The sequence shown here is derived from an EMBL/GenBank/DDBJ whole genome shotgun (WGS) entry which is preliminary data.</text>
</comment>
<evidence type="ECO:0000313" key="2">
    <source>
        <dbReference type="EMBL" id="ETO16474.1"/>
    </source>
</evidence>
<sequence>METEKKSDERKGKVIQKETKEMELTMKKDEPVSVTGYTVSLKQYERLANDRRIRQALTNPVLRKIIVAIDKCHHKPQNLLQQVLQRDSDFAEFIDYMLYVIGFHLKPKLSSDSSSSSDSVPFRFLTNEEKLEYLLKELVKQQTPDSD</sequence>
<reference evidence="1" key="2">
    <citation type="submission" date="2013-05" db="EMBL/GenBank/DDBJ databases">
        <authorList>
            <person name="Gloeckner G."/>
            <person name="Szafranski K."/>
            <person name="Schliwa M."/>
        </authorList>
    </citation>
    <scope>NUCLEOTIDE SEQUENCE</scope>
</reference>
<evidence type="ECO:0000313" key="1">
    <source>
        <dbReference type="EMBL" id="ETO01883.1"/>
    </source>
</evidence>